<dbReference type="Proteomes" id="UP000799770">
    <property type="component" value="Unassembled WGS sequence"/>
</dbReference>
<name>A0A6A5ZEP8_9PLEO</name>
<protein>
    <submittedName>
        <fullName evidence="2">Uncharacterized protein</fullName>
    </submittedName>
</protein>
<evidence type="ECO:0000313" key="3">
    <source>
        <dbReference type="Proteomes" id="UP000799770"/>
    </source>
</evidence>
<sequence length="310" mass="34244">MNQPANIAVIPSTPPKTSCPLYRVIKHLYKAYYNLQLQPGLPLPIFGRQPTATMTNIGTYPTLWGAQAAVRDIIANQVEYNKSVGIVGCCSNLADLNTMAVMTGINELGVQVPLMKVEIQAVWPQKTQESAGTLVPKASTQPLCSEVLVGHRDGHGGGSQGKPDLPEVQQDSAKVQPNQPEEQVDLPEMEALPLMVHLSSNDKRHVYKTPKLGVAWKKEADDMWTQTKRPLWSRRSEFPLAKELSEYGEIAPLKPVRQRDLKENLMRMDWLGDLSQEHGTDHDQFEDSSVQGPVLKYSGGVPGIKSVYGV</sequence>
<proteinExistence type="predicted"/>
<dbReference type="EMBL" id="ML977320">
    <property type="protein sequence ID" value="KAF2116818.1"/>
    <property type="molecule type" value="Genomic_DNA"/>
</dbReference>
<evidence type="ECO:0000256" key="1">
    <source>
        <dbReference type="SAM" id="MobiDB-lite"/>
    </source>
</evidence>
<evidence type="ECO:0000313" key="2">
    <source>
        <dbReference type="EMBL" id="KAF2116818.1"/>
    </source>
</evidence>
<gene>
    <name evidence="2" type="ORF">BDV96DRAFT_598664</name>
</gene>
<feature type="region of interest" description="Disordered" evidence="1">
    <location>
        <begin position="149"/>
        <end position="180"/>
    </location>
</feature>
<keyword evidence="3" id="KW-1185">Reference proteome</keyword>
<reference evidence="2" key="1">
    <citation type="journal article" date="2020" name="Stud. Mycol.">
        <title>101 Dothideomycetes genomes: a test case for predicting lifestyles and emergence of pathogens.</title>
        <authorList>
            <person name="Haridas S."/>
            <person name="Albert R."/>
            <person name="Binder M."/>
            <person name="Bloem J."/>
            <person name="Labutti K."/>
            <person name="Salamov A."/>
            <person name="Andreopoulos B."/>
            <person name="Baker S."/>
            <person name="Barry K."/>
            <person name="Bills G."/>
            <person name="Bluhm B."/>
            <person name="Cannon C."/>
            <person name="Castanera R."/>
            <person name="Culley D."/>
            <person name="Daum C."/>
            <person name="Ezra D."/>
            <person name="Gonzalez J."/>
            <person name="Henrissat B."/>
            <person name="Kuo A."/>
            <person name="Liang C."/>
            <person name="Lipzen A."/>
            <person name="Lutzoni F."/>
            <person name="Magnuson J."/>
            <person name="Mondo S."/>
            <person name="Nolan M."/>
            <person name="Ohm R."/>
            <person name="Pangilinan J."/>
            <person name="Park H.-J."/>
            <person name="Ramirez L."/>
            <person name="Alfaro M."/>
            <person name="Sun H."/>
            <person name="Tritt A."/>
            <person name="Yoshinaga Y."/>
            <person name="Zwiers L.-H."/>
            <person name="Turgeon B."/>
            <person name="Goodwin S."/>
            <person name="Spatafora J."/>
            <person name="Crous P."/>
            <person name="Grigoriev I."/>
        </authorList>
    </citation>
    <scope>NUCLEOTIDE SEQUENCE</scope>
    <source>
        <strain evidence="2">CBS 627.86</strain>
    </source>
</reference>
<accession>A0A6A5ZEP8</accession>
<organism evidence="2 3">
    <name type="scientific">Lophiotrema nucula</name>
    <dbReference type="NCBI Taxonomy" id="690887"/>
    <lineage>
        <taxon>Eukaryota</taxon>
        <taxon>Fungi</taxon>
        <taxon>Dikarya</taxon>
        <taxon>Ascomycota</taxon>
        <taxon>Pezizomycotina</taxon>
        <taxon>Dothideomycetes</taxon>
        <taxon>Pleosporomycetidae</taxon>
        <taxon>Pleosporales</taxon>
        <taxon>Lophiotremataceae</taxon>
        <taxon>Lophiotrema</taxon>
    </lineage>
</organism>
<dbReference type="AlphaFoldDB" id="A0A6A5ZEP8"/>
<feature type="compositionally biased region" description="Polar residues" evidence="1">
    <location>
        <begin position="169"/>
        <end position="180"/>
    </location>
</feature>